<feature type="compositionally biased region" description="Acidic residues" evidence="1">
    <location>
        <begin position="26"/>
        <end position="37"/>
    </location>
</feature>
<evidence type="ECO:0000313" key="2">
    <source>
        <dbReference type="EMBL" id="TKK64062.1"/>
    </source>
</evidence>
<gene>
    <name evidence="2" type="ORF">EY666_17220</name>
</gene>
<protein>
    <submittedName>
        <fullName evidence="2">Uncharacterized protein</fullName>
    </submittedName>
</protein>
<reference evidence="2 3" key="1">
    <citation type="submission" date="2019-02" db="EMBL/GenBank/DDBJ databases">
        <title>Bacteria dissemination in different level of health care in South Africa: the effectiveness of infections prevention and control.</title>
        <authorList>
            <person name="Shobo C."/>
            <person name="Amoako D.G."/>
            <person name="Allam M."/>
            <person name="Ismail A."/>
            <person name="Bester L.A."/>
            <person name="Essack S.Y."/>
        </authorList>
    </citation>
    <scope>NUCLEOTIDE SEQUENCE [LARGE SCALE GENOMIC DNA]</scope>
    <source>
        <strain evidence="2 3">2SIL2</strain>
    </source>
</reference>
<evidence type="ECO:0000313" key="3">
    <source>
        <dbReference type="Proteomes" id="UP000305511"/>
    </source>
</evidence>
<accession>A0A4U3KPJ3</accession>
<comment type="caution">
    <text evidence="2">The sequence shown here is derived from an EMBL/GenBank/DDBJ whole genome shotgun (WGS) entry which is preliminary data.</text>
</comment>
<feature type="region of interest" description="Disordered" evidence="1">
    <location>
        <begin position="1"/>
        <end position="37"/>
    </location>
</feature>
<sequence>MVTNEFDSLGARQEPPEEKEALEPTWEYDEEEENDNE</sequence>
<dbReference type="Proteomes" id="UP000305511">
    <property type="component" value="Unassembled WGS sequence"/>
</dbReference>
<organism evidence="2 3">
    <name type="scientific">Enterococcus faecalis</name>
    <name type="common">Streptococcus faecalis</name>
    <dbReference type="NCBI Taxonomy" id="1351"/>
    <lineage>
        <taxon>Bacteria</taxon>
        <taxon>Bacillati</taxon>
        <taxon>Bacillota</taxon>
        <taxon>Bacilli</taxon>
        <taxon>Lactobacillales</taxon>
        <taxon>Enterococcaceae</taxon>
        <taxon>Enterococcus</taxon>
    </lineage>
</organism>
<dbReference type="AlphaFoldDB" id="A0A4U3KPJ3"/>
<evidence type="ECO:0000256" key="1">
    <source>
        <dbReference type="SAM" id="MobiDB-lite"/>
    </source>
</evidence>
<proteinExistence type="predicted"/>
<dbReference type="EMBL" id="SIYF01000553">
    <property type="protein sequence ID" value="TKK64062.1"/>
    <property type="molecule type" value="Genomic_DNA"/>
</dbReference>
<name>A0A4U3KPJ3_ENTFL</name>